<proteinExistence type="predicted"/>
<sequence length="89" mass="9632">MAYCCIGFSACWHRREKAPTKRGLKLEPVFRSVESSTLQLGLRQCGIAISTCGLLLFEHALDLTVSAVAKIGVELAAVLCAHDFPLLVS</sequence>
<gene>
    <name evidence="1" type="ORF">WJ96_06045</name>
</gene>
<dbReference type="Proteomes" id="UP000056453">
    <property type="component" value="Unassembled WGS sequence"/>
</dbReference>
<evidence type="ECO:0000313" key="2">
    <source>
        <dbReference type="Proteomes" id="UP000056453"/>
    </source>
</evidence>
<organism evidence="1 2">
    <name type="scientific">Burkholderia ubonensis</name>
    <dbReference type="NCBI Taxonomy" id="101571"/>
    <lineage>
        <taxon>Bacteria</taxon>
        <taxon>Pseudomonadati</taxon>
        <taxon>Pseudomonadota</taxon>
        <taxon>Betaproteobacteria</taxon>
        <taxon>Burkholderiales</taxon>
        <taxon>Burkholderiaceae</taxon>
        <taxon>Burkholderia</taxon>
        <taxon>Burkholderia cepacia complex</taxon>
    </lineage>
</organism>
<comment type="caution">
    <text evidence="1">The sequence shown here is derived from an EMBL/GenBank/DDBJ whole genome shotgun (WGS) entry which is preliminary data.</text>
</comment>
<evidence type="ECO:0000313" key="1">
    <source>
        <dbReference type="EMBL" id="KVP98131.1"/>
    </source>
</evidence>
<protein>
    <submittedName>
        <fullName evidence="1">Uncharacterized protein</fullName>
    </submittedName>
</protein>
<keyword evidence="2" id="KW-1185">Reference proteome</keyword>
<reference evidence="1 2" key="1">
    <citation type="submission" date="2015-11" db="EMBL/GenBank/DDBJ databases">
        <title>Expanding the genomic diversity of Burkholderia species for the development of highly accurate diagnostics.</title>
        <authorList>
            <person name="Sahl J."/>
            <person name="Keim P."/>
            <person name="Wagner D."/>
        </authorList>
    </citation>
    <scope>NUCLEOTIDE SEQUENCE [LARGE SCALE GENOMIC DNA]</scope>
    <source>
        <strain evidence="1 2">MSMB1808WGS</strain>
    </source>
</reference>
<dbReference type="AlphaFoldDB" id="A0AAW3MT42"/>
<dbReference type="EMBL" id="LPBJ01000047">
    <property type="protein sequence ID" value="KVP98131.1"/>
    <property type="molecule type" value="Genomic_DNA"/>
</dbReference>
<accession>A0AAW3MT42</accession>
<name>A0AAW3MT42_9BURK</name>